<proteinExistence type="predicted"/>
<keyword evidence="1" id="KW-0812">Transmembrane</keyword>
<protein>
    <recommendedName>
        <fullName evidence="4">DDE family transposase</fullName>
    </recommendedName>
</protein>
<dbReference type="Proteomes" id="UP001597094">
    <property type="component" value="Unassembled WGS sequence"/>
</dbReference>
<organism evidence="2 3">
    <name type="scientific">Pontibacter rugosus</name>
    <dbReference type="NCBI Taxonomy" id="1745966"/>
    <lineage>
        <taxon>Bacteria</taxon>
        <taxon>Pseudomonadati</taxon>
        <taxon>Bacteroidota</taxon>
        <taxon>Cytophagia</taxon>
        <taxon>Cytophagales</taxon>
        <taxon>Hymenobacteraceae</taxon>
        <taxon>Pontibacter</taxon>
    </lineage>
</organism>
<keyword evidence="1" id="KW-0472">Membrane</keyword>
<feature type="transmembrane region" description="Helical" evidence="1">
    <location>
        <begin position="110"/>
        <end position="126"/>
    </location>
</feature>
<sequence>MDFKPPIAERETDELIEIASFPDNWNPLAVEQAKDELLARSISPEYQRKKFATLKRYKQKKVMVANKRKANESYDWIDFVFNLHYVLIEMLCDWDMKKDGYIRKHQQRKYTFTVIVLLVAIVYVLLKLEA</sequence>
<dbReference type="RefSeq" id="WP_377528868.1">
    <property type="nucleotide sequence ID" value="NZ_JBHTLD010000139.1"/>
</dbReference>
<name>A0ABW3SRW1_9BACT</name>
<dbReference type="EMBL" id="JBHTLD010000139">
    <property type="protein sequence ID" value="MFD1187413.1"/>
    <property type="molecule type" value="Genomic_DNA"/>
</dbReference>
<evidence type="ECO:0000256" key="1">
    <source>
        <dbReference type="SAM" id="Phobius"/>
    </source>
</evidence>
<reference evidence="3" key="1">
    <citation type="journal article" date="2019" name="Int. J. Syst. Evol. Microbiol.">
        <title>The Global Catalogue of Microorganisms (GCM) 10K type strain sequencing project: providing services to taxonomists for standard genome sequencing and annotation.</title>
        <authorList>
            <consortium name="The Broad Institute Genomics Platform"/>
            <consortium name="The Broad Institute Genome Sequencing Center for Infectious Disease"/>
            <person name="Wu L."/>
            <person name="Ma J."/>
        </authorList>
    </citation>
    <scope>NUCLEOTIDE SEQUENCE [LARGE SCALE GENOMIC DNA]</scope>
    <source>
        <strain evidence="3">JCM 31319</strain>
    </source>
</reference>
<gene>
    <name evidence="2" type="ORF">ACFQ2O_14440</name>
</gene>
<evidence type="ECO:0000313" key="3">
    <source>
        <dbReference type="Proteomes" id="UP001597094"/>
    </source>
</evidence>
<keyword evidence="1" id="KW-1133">Transmembrane helix</keyword>
<evidence type="ECO:0000313" key="2">
    <source>
        <dbReference type="EMBL" id="MFD1187413.1"/>
    </source>
</evidence>
<keyword evidence="3" id="KW-1185">Reference proteome</keyword>
<evidence type="ECO:0008006" key="4">
    <source>
        <dbReference type="Google" id="ProtNLM"/>
    </source>
</evidence>
<accession>A0ABW3SRW1</accession>
<comment type="caution">
    <text evidence="2">The sequence shown here is derived from an EMBL/GenBank/DDBJ whole genome shotgun (WGS) entry which is preliminary data.</text>
</comment>